<dbReference type="Proteomes" id="UP000077154">
    <property type="component" value="Unassembled WGS sequence"/>
</dbReference>
<protein>
    <recommendedName>
        <fullName evidence="4">Extracellular membrane protein CFEM domain-containing protein</fullName>
    </recommendedName>
</protein>
<dbReference type="RefSeq" id="XP_024325124.1">
    <property type="nucleotide sequence ID" value="XM_024467338.1"/>
</dbReference>
<organism evidence="3">
    <name type="scientific">Pseudogymnoascus destructans</name>
    <dbReference type="NCBI Taxonomy" id="655981"/>
    <lineage>
        <taxon>Eukaryota</taxon>
        <taxon>Fungi</taxon>
        <taxon>Dikarya</taxon>
        <taxon>Ascomycota</taxon>
        <taxon>Pezizomycotina</taxon>
        <taxon>Leotiomycetes</taxon>
        <taxon>Thelebolales</taxon>
        <taxon>Thelebolaceae</taxon>
        <taxon>Pseudogymnoascus</taxon>
    </lineage>
</organism>
<sequence>MRFSVLLAATAATIVAAQADLGNVQNCKNPQGLLDCAKPYFVDVNNCGSNIPCLCKAATGGQQCFTKYCPEVTFPYSAELQSECGSSGSGSGSGTGSGTGSGSGSGTSSGSSTGSTNAPTNSNSNNAPKSGGGVPGAGASIFAPAGSLLAAIVAVAAML</sequence>
<keyword evidence="2" id="KW-0732">Signal</keyword>
<feature type="signal peptide" evidence="2">
    <location>
        <begin position="1"/>
        <end position="19"/>
    </location>
</feature>
<evidence type="ECO:0000256" key="1">
    <source>
        <dbReference type="SAM" id="MobiDB-lite"/>
    </source>
</evidence>
<dbReference type="OrthoDB" id="10493940at2759"/>
<feature type="region of interest" description="Disordered" evidence="1">
    <location>
        <begin position="81"/>
        <end position="133"/>
    </location>
</feature>
<name>A0A177AF12_9PEZI</name>
<feature type="compositionally biased region" description="Gly residues" evidence="1">
    <location>
        <begin position="87"/>
        <end position="107"/>
    </location>
</feature>
<feature type="chain" id="PRO_5008056522" description="Extracellular membrane protein CFEM domain-containing protein" evidence="2">
    <location>
        <begin position="20"/>
        <end position="159"/>
    </location>
</feature>
<dbReference type="AlphaFoldDB" id="A0A177AF12"/>
<gene>
    <name evidence="3" type="ORF">VC83_03695</name>
</gene>
<evidence type="ECO:0000256" key="2">
    <source>
        <dbReference type="SAM" id="SignalP"/>
    </source>
</evidence>
<evidence type="ECO:0000313" key="3">
    <source>
        <dbReference type="EMBL" id="OAF59841.1"/>
    </source>
</evidence>
<feature type="compositionally biased region" description="Low complexity" evidence="1">
    <location>
        <begin position="108"/>
        <end position="128"/>
    </location>
</feature>
<reference evidence="3" key="1">
    <citation type="submission" date="2016-03" db="EMBL/GenBank/DDBJ databases">
        <title>Updated assembly of Pseudogymnoascus destructans, the fungus causing white-nose syndrome of bats.</title>
        <authorList>
            <person name="Palmer J.M."/>
            <person name="Drees K.P."/>
            <person name="Foster J.T."/>
            <person name="Lindner D.L."/>
        </authorList>
    </citation>
    <scope>NUCLEOTIDE SEQUENCE [LARGE SCALE GENOMIC DNA]</scope>
    <source>
        <strain evidence="3">20631-21</strain>
    </source>
</reference>
<evidence type="ECO:0008006" key="4">
    <source>
        <dbReference type="Google" id="ProtNLM"/>
    </source>
</evidence>
<dbReference type="EMBL" id="KV441393">
    <property type="protein sequence ID" value="OAF59841.1"/>
    <property type="molecule type" value="Genomic_DNA"/>
</dbReference>
<dbReference type="VEuPathDB" id="FungiDB:GMDG_02642"/>
<dbReference type="GeneID" id="36286769"/>
<accession>A0A177AF12</accession>
<proteinExistence type="predicted"/>